<dbReference type="EMBL" id="FXTB01000001">
    <property type="protein sequence ID" value="SMO33321.1"/>
    <property type="molecule type" value="Genomic_DNA"/>
</dbReference>
<keyword evidence="3" id="KW-1185">Reference proteome</keyword>
<keyword evidence="1" id="KW-1133">Transmembrane helix</keyword>
<sequence>MSNIATYTFIPWVREGIANQMGGQSGVRATIPVELKVSGDAVEGGTVNRPSILKDIEIYGPGDITGLDAKTIIKVDPEPNLSNFEPNYLPYIDFYDEDLPWRYSPVSPSGHRLSPWIMLVVLKDSEFDNGKNIKDRPLPYLVPKAGAKLPPPSQLWAWAHVHINKDLLGQDSEDKEIVRSTNASQIQTELVSTLKANPDNGFSRILCPRKLEPNVNYHAFLVPSFESGRLAGIGKDPSTAAAHDTPAWSDSVLPIELPYYHRWAFNTGSKGDFEYLVRLLKPQPVDKRVGTRDMDVQKPGANIKGIIDAPDATEEQKLGGILKLGGALRIPDIFYDKDSDDYKDVIKYRNWATLNGTQAYPHPFQSDLASFINLTDAYEEESALDANSNANITEEQVATDKENEFGYDQNPDPLITAPLYARWHALTKRLLKARDGANLSPNDNWVHELNLDPRWRSAAGFGTKVVQENQEDYMQAAWEQVGDILASNKRIRYAQYAKEVSHVWYDTHLGSVQASSPDKWLSVSAPMHKRILKDVTYQEGEQTTIKKATAFYEVKQSNVPQVALSTSFRKFMRPRGILMKRFTFDDKITPNNIVTRINNKEVSAAPPRIAPPSLNEHEKLAEEVKPTNIPGFLEDLIKKYEWLKWVPFAIALLLIIIFYFILGTNVPYYATIVAIIGAMFYLFRLLNKWDRSMDGAEVVAPENKTPESVDDWPKRPDFKISIDGSYSSTRVGIRDSKEAESFKIAIKDSYEIIQESIRESIPTVKPALNITEVNATVYARLTPQVTIPNWIWGSILIPDRIKAQLKETFVEAMAYPEIDLPMYKPLVGYSSELFLPNINFISQNSISLLETNQPFIESYMVGLNHEFARELLWREYPTDQRGSYFRQFWEAIGFLDRDNMDAEALKEKLRDIPPLHLWSKYSDLGDHDHREEPGDNEEEVVLVIRGELLKKYPNAVIYAHKAVWRNADGDPVTNAADKDSIDPKQERDLWPLTPAQEANPPADIVKTPLYEAKVNPDIHFFGFDLTTCKAKGGTGKESIPVDPRCASKGITWDDPGWFFVIKERPGEPRFGLDIGGDTSNVESGKVELWNDLSWNDITPPVPSGEFIQINNQTATITADQALELPEDKEKEDQQDEDKGITWSKDMSSAELAYILYQVPVLVAVHATEMLPDVD</sequence>
<evidence type="ECO:0000256" key="1">
    <source>
        <dbReference type="SAM" id="Phobius"/>
    </source>
</evidence>
<reference evidence="2 3" key="1">
    <citation type="submission" date="2017-05" db="EMBL/GenBank/DDBJ databases">
        <authorList>
            <person name="Varghese N."/>
            <person name="Submissions S."/>
        </authorList>
    </citation>
    <scope>NUCLEOTIDE SEQUENCE [LARGE SCALE GENOMIC DNA]</scope>
    <source>
        <strain evidence="2 3">DSM 27040</strain>
    </source>
</reference>
<keyword evidence="1" id="KW-0812">Transmembrane</keyword>
<evidence type="ECO:0000313" key="2">
    <source>
        <dbReference type="EMBL" id="SMO33321.1"/>
    </source>
</evidence>
<evidence type="ECO:0000313" key="3">
    <source>
        <dbReference type="Proteomes" id="UP000319040"/>
    </source>
</evidence>
<dbReference type="Proteomes" id="UP000319040">
    <property type="component" value="Unassembled WGS sequence"/>
</dbReference>
<gene>
    <name evidence="2" type="ORF">SAMN06265379_10196</name>
</gene>
<keyword evidence="1" id="KW-0472">Membrane</keyword>
<protein>
    <submittedName>
        <fullName evidence="2">Uncharacterized protein</fullName>
    </submittedName>
</protein>
<organism evidence="2 3">
    <name type="scientific">Saccharicrinis carchari</name>
    <dbReference type="NCBI Taxonomy" id="1168039"/>
    <lineage>
        <taxon>Bacteria</taxon>
        <taxon>Pseudomonadati</taxon>
        <taxon>Bacteroidota</taxon>
        <taxon>Bacteroidia</taxon>
        <taxon>Marinilabiliales</taxon>
        <taxon>Marinilabiliaceae</taxon>
        <taxon>Saccharicrinis</taxon>
    </lineage>
</organism>
<feature type="transmembrane region" description="Helical" evidence="1">
    <location>
        <begin position="668"/>
        <end position="686"/>
    </location>
</feature>
<accession>A0A521AEU2</accession>
<proteinExistence type="predicted"/>
<dbReference type="RefSeq" id="WP_142531517.1">
    <property type="nucleotide sequence ID" value="NZ_FXTB01000001.1"/>
</dbReference>
<dbReference type="AlphaFoldDB" id="A0A521AEU2"/>
<dbReference type="OrthoDB" id="9816502at2"/>
<name>A0A521AEU2_SACCC</name>
<feature type="transmembrane region" description="Helical" evidence="1">
    <location>
        <begin position="642"/>
        <end position="662"/>
    </location>
</feature>